<reference evidence="10" key="1">
    <citation type="submission" date="2018-07" db="EMBL/GenBank/DDBJ databases">
        <authorList>
            <consortium name="Genoscope - CEA"/>
            <person name="William W."/>
        </authorList>
    </citation>
    <scope>NUCLEOTIDE SEQUENCE</scope>
    <source>
        <strain evidence="10">IK1</strain>
    </source>
</reference>
<organism evidence="10">
    <name type="scientific">Uncultured Desulfatiglans sp</name>
    <dbReference type="NCBI Taxonomy" id="1748965"/>
    <lineage>
        <taxon>Bacteria</taxon>
        <taxon>Pseudomonadati</taxon>
        <taxon>Thermodesulfobacteriota</taxon>
        <taxon>Desulfobacteria</taxon>
        <taxon>Desulfatiglandales</taxon>
        <taxon>Desulfatiglandaceae</taxon>
        <taxon>Desulfatiglans</taxon>
        <taxon>environmental samples</taxon>
    </lineage>
</organism>
<dbReference type="GO" id="GO:0032259">
    <property type="term" value="P:methylation"/>
    <property type="evidence" value="ECO:0007669"/>
    <property type="project" value="UniProtKB-KW"/>
</dbReference>
<dbReference type="Pfam" id="PF10672">
    <property type="entry name" value="Methyltrans_SAM"/>
    <property type="match status" value="1"/>
</dbReference>
<dbReference type="CDD" id="cd02440">
    <property type="entry name" value="AdoMet_MTases"/>
    <property type="match status" value="1"/>
</dbReference>
<evidence type="ECO:0000256" key="1">
    <source>
        <dbReference type="ARBA" id="ARBA00004496"/>
    </source>
</evidence>
<name>A0A653AC00_UNCDX</name>
<dbReference type="EMBL" id="UPXX01000029">
    <property type="protein sequence ID" value="VBB45525.1"/>
    <property type="molecule type" value="Genomic_DNA"/>
</dbReference>
<dbReference type="GO" id="GO:0003723">
    <property type="term" value="F:RNA binding"/>
    <property type="evidence" value="ECO:0007669"/>
    <property type="project" value="UniProtKB-KW"/>
</dbReference>
<dbReference type="CDD" id="cd21153">
    <property type="entry name" value="PUA_RlmI"/>
    <property type="match status" value="1"/>
</dbReference>
<dbReference type="Gene3D" id="3.40.50.150">
    <property type="entry name" value="Vaccinia Virus protein VP39"/>
    <property type="match status" value="1"/>
</dbReference>
<dbReference type="EC" id="2.1.1.191" evidence="10"/>
<evidence type="ECO:0000256" key="2">
    <source>
        <dbReference type="ARBA" id="ARBA00022490"/>
    </source>
</evidence>
<keyword evidence="2" id="KW-0963">Cytoplasm</keyword>
<protein>
    <submittedName>
        <fullName evidence="10">Ribosomal RNA large subunit methyltransferase I</fullName>
        <ecNumber evidence="10">2.1.1.191</ecNumber>
    </submittedName>
</protein>
<comment type="subcellular location">
    <subcellularLocation>
        <location evidence="1">Cytoplasm</location>
    </subcellularLocation>
</comment>
<dbReference type="SUPFAM" id="SSF53335">
    <property type="entry name" value="S-adenosyl-L-methionine-dependent methyltransferases"/>
    <property type="match status" value="1"/>
</dbReference>
<keyword evidence="5 10" id="KW-0808">Transferase</keyword>
<gene>
    <name evidence="10" type="primary">rlmI</name>
    <name evidence="10" type="ORF">TRIP_B350476</name>
</gene>
<dbReference type="PROSITE" id="PS50890">
    <property type="entry name" value="PUA"/>
    <property type="match status" value="1"/>
</dbReference>
<dbReference type="InterPro" id="IPR002478">
    <property type="entry name" value="PUA"/>
</dbReference>
<evidence type="ECO:0000256" key="4">
    <source>
        <dbReference type="ARBA" id="ARBA00022603"/>
    </source>
</evidence>
<dbReference type="InterPro" id="IPR041532">
    <property type="entry name" value="RlmI-like_PUA"/>
</dbReference>
<dbReference type="InterPro" id="IPR015947">
    <property type="entry name" value="PUA-like_sf"/>
</dbReference>
<evidence type="ECO:0000313" key="10">
    <source>
        <dbReference type="EMBL" id="VBB45525.1"/>
    </source>
</evidence>
<dbReference type="AlphaFoldDB" id="A0A653AC00"/>
<proteinExistence type="inferred from homology"/>
<dbReference type="InterPro" id="IPR029063">
    <property type="entry name" value="SAM-dependent_MTases_sf"/>
</dbReference>
<keyword evidence="4 10" id="KW-0489">Methyltransferase</keyword>
<evidence type="ECO:0000256" key="8">
    <source>
        <dbReference type="ARBA" id="ARBA00038091"/>
    </source>
</evidence>
<sequence length="402" mass="44682">MSSDPAVILKPGKAKALQNRHPWVFSGAVAAWPESAEAGGLVQVLSHDGRFLGRGYLNRRSQISVRILTFDPQEAIDPDFWLNRLDRAAALRQDITATSKTDMLRLIHAEGDGLPGLIVDRYGDWLAVQFLTLGMDSRKALLTELLDRRFQPAGIWERSDTDVRRLEGLRSESGLLSGEPPPERLVLQEEGIRFAVDIRKGHKTGFYLDQRENRLKAKRWFHSLGEGRLLNAFSYTGAFGICALTAGLSHVTQIDSSAAALELASENARINGFDPESRTTAVSGDVFQVLRTFRDERRRFDAVVLDPPKLASNRGQIIPASRGYKDLNLLAMQLLRPGGLLVTFSCSGLIGPDLFQKILFAAALDAKRSVQILDWLNQGPDHPVPLYFPEAHYLKGFVCRVN</sequence>
<evidence type="ECO:0000256" key="6">
    <source>
        <dbReference type="ARBA" id="ARBA00022691"/>
    </source>
</evidence>
<feature type="domain" description="PUA" evidence="9">
    <location>
        <begin position="5"/>
        <end position="90"/>
    </location>
</feature>
<dbReference type="GO" id="GO:0008168">
    <property type="term" value="F:methyltransferase activity"/>
    <property type="evidence" value="ECO:0007669"/>
    <property type="project" value="UniProtKB-KW"/>
</dbReference>
<dbReference type="PANTHER" id="PTHR42873:SF1">
    <property type="entry name" value="S-ADENOSYLMETHIONINE-DEPENDENT METHYLTRANSFERASE DOMAIN-CONTAINING PROTEIN"/>
    <property type="match status" value="1"/>
</dbReference>
<evidence type="ECO:0000256" key="5">
    <source>
        <dbReference type="ARBA" id="ARBA00022679"/>
    </source>
</evidence>
<dbReference type="PANTHER" id="PTHR42873">
    <property type="entry name" value="RIBOSOMAL RNA LARGE SUBUNIT METHYLTRANSFERASE"/>
    <property type="match status" value="1"/>
</dbReference>
<dbReference type="Pfam" id="PF17785">
    <property type="entry name" value="PUA_3"/>
    <property type="match status" value="1"/>
</dbReference>
<dbReference type="InterPro" id="IPR019614">
    <property type="entry name" value="SAM-dep_methyl-trfase"/>
</dbReference>
<dbReference type="InterPro" id="IPR036974">
    <property type="entry name" value="PUA_sf"/>
</dbReference>
<dbReference type="GO" id="GO:0006364">
    <property type="term" value="P:rRNA processing"/>
    <property type="evidence" value="ECO:0007669"/>
    <property type="project" value="UniProtKB-KW"/>
</dbReference>
<accession>A0A653AC00</accession>
<keyword evidence="3" id="KW-0698">rRNA processing</keyword>
<evidence type="ECO:0000259" key="9">
    <source>
        <dbReference type="SMART" id="SM00359"/>
    </source>
</evidence>
<dbReference type="SUPFAM" id="SSF88697">
    <property type="entry name" value="PUA domain-like"/>
    <property type="match status" value="1"/>
</dbReference>
<keyword evidence="7" id="KW-0694">RNA-binding</keyword>
<dbReference type="SMART" id="SM00359">
    <property type="entry name" value="PUA"/>
    <property type="match status" value="1"/>
</dbReference>
<dbReference type="Gene3D" id="3.30.750.80">
    <property type="entry name" value="RNA methyltransferase domain (HRMD) like"/>
    <property type="match status" value="1"/>
</dbReference>
<dbReference type="Gene3D" id="2.30.130.10">
    <property type="entry name" value="PUA domain"/>
    <property type="match status" value="1"/>
</dbReference>
<keyword evidence="6" id="KW-0949">S-adenosyl-L-methionine</keyword>
<dbReference type="GO" id="GO:0005737">
    <property type="term" value="C:cytoplasm"/>
    <property type="evidence" value="ECO:0007669"/>
    <property type="project" value="UniProtKB-SubCell"/>
</dbReference>
<evidence type="ECO:0000256" key="7">
    <source>
        <dbReference type="ARBA" id="ARBA00022884"/>
    </source>
</evidence>
<dbReference type="CDD" id="cd11572">
    <property type="entry name" value="RlmI_M_like"/>
    <property type="match status" value="1"/>
</dbReference>
<evidence type="ECO:0000256" key="3">
    <source>
        <dbReference type="ARBA" id="ARBA00022552"/>
    </source>
</evidence>
<comment type="similarity">
    <text evidence="8">Belongs to the methyltransferase superfamily. RlmI family.</text>
</comment>